<evidence type="ECO:0000256" key="1">
    <source>
        <dbReference type="SAM" id="Phobius"/>
    </source>
</evidence>
<name>A0A5B2WKG5_9PSEU</name>
<dbReference type="Pfam" id="PF14087">
    <property type="entry name" value="DUF4267"/>
    <property type="match status" value="1"/>
</dbReference>
<feature type="transmembrane region" description="Helical" evidence="1">
    <location>
        <begin position="101"/>
        <end position="123"/>
    </location>
</feature>
<gene>
    <name evidence="2" type="ORF">F0L68_37335</name>
</gene>
<dbReference type="AlphaFoldDB" id="A0A5B2WKG5"/>
<proteinExistence type="predicted"/>
<reference evidence="2 3" key="2">
    <citation type="submission" date="2019-09" db="EMBL/GenBank/DDBJ databases">
        <authorList>
            <person name="Jin C."/>
        </authorList>
    </citation>
    <scope>NUCLEOTIDE SEQUENCE [LARGE SCALE GENOMIC DNA]</scope>
    <source>
        <strain evidence="2 3">AN110305</strain>
    </source>
</reference>
<evidence type="ECO:0000313" key="3">
    <source>
        <dbReference type="Proteomes" id="UP000323454"/>
    </source>
</evidence>
<keyword evidence="1" id="KW-0472">Membrane</keyword>
<keyword evidence="3" id="KW-1185">Reference proteome</keyword>
<dbReference type="InterPro" id="IPR025363">
    <property type="entry name" value="DUF4267"/>
</dbReference>
<dbReference type="Proteomes" id="UP000323454">
    <property type="component" value="Unassembled WGS sequence"/>
</dbReference>
<feature type="transmembrane region" description="Helical" evidence="1">
    <location>
        <begin position="7"/>
        <end position="27"/>
    </location>
</feature>
<reference evidence="2 3" key="1">
    <citation type="submission" date="2019-09" db="EMBL/GenBank/DDBJ databases">
        <title>Goodfellowia gen. nov., a new genus of the Pseudonocardineae related to Actinoalloteichus, containing Goodfellowia coeruleoviolacea gen. nov., comb. nov. gen. nov., comb. nov.</title>
        <authorList>
            <person name="Labeda D."/>
        </authorList>
    </citation>
    <scope>NUCLEOTIDE SEQUENCE [LARGE SCALE GENOMIC DNA]</scope>
    <source>
        <strain evidence="2 3">AN110305</strain>
    </source>
</reference>
<evidence type="ECO:0000313" key="2">
    <source>
        <dbReference type="EMBL" id="KAA2251404.1"/>
    </source>
</evidence>
<protein>
    <submittedName>
        <fullName evidence="2">DUF4267 domain-containing protein</fullName>
    </submittedName>
</protein>
<keyword evidence="1" id="KW-0812">Transmembrane</keyword>
<dbReference type="EMBL" id="VUOB01000080">
    <property type="protein sequence ID" value="KAA2251404.1"/>
    <property type="molecule type" value="Genomic_DNA"/>
</dbReference>
<comment type="caution">
    <text evidence="2">The sequence shown here is derived from an EMBL/GenBank/DDBJ whole genome shotgun (WGS) entry which is preliminary data.</text>
</comment>
<dbReference type="RefSeq" id="WP_149854635.1">
    <property type="nucleotide sequence ID" value="NZ_VUOB01000080.1"/>
</dbReference>
<feature type="transmembrane region" description="Helical" evidence="1">
    <location>
        <begin position="57"/>
        <end position="80"/>
    </location>
</feature>
<sequence length="124" mass="12445">MLHTIATGLAVLGAVGICYVGVSYLLAPQKTAAGFGLPAWPTGEAAAFLPVKGVRDLVFGLAVVALLVAGLPQAVGWLFLVGAITPLGDMLIVLRHKGSKALAYGMHGSTAVVVAVTGALLLLG</sequence>
<accession>A0A5B2WKG5</accession>
<keyword evidence="1" id="KW-1133">Transmembrane helix</keyword>
<organism evidence="2 3">
    <name type="scientific">Solihabitans fulvus</name>
    <dbReference type="NCBI Taxonomy" id="1892852"/>
    <lineage>
        <taxon>Bacteria</taxon>
        <taxon>Bacillati</taxon>
        <taxon>Actinomycetota</taxon>
        <taxon>Actinomycetes</taxon>
        <taxon>Pseudonocardiales</taxon>
        <taxon>Pseudonocardiaceae</taxon>
        <taxon>Solihabitans</taxon>
    </lineage>
</organism>
<dbReference type="OrthoDB" id="119790at2"/>